<feature type="transmembrane region" description="Helical" evidence="5">
    <location>
        <begin position="166"/>
        <end position="182"/>
    </location>
</feature>
<sequence length="364" mass="39315">MVSRNNSGRTPLSVASGAAENASSKNTTSAYSFKLLLLVMMVLQNSSTVLVGRFTRAGVPESELYDVTHLIVVTELSKLILAALFEFHTTSGNLMASLHQHVFQKPMDALIIMVPSLLYLVQNTLLYVAFSNLTAPIFQVTYQGKLVTTAIVSVLMLQRRYSVQQWVCLVGLSLGVAVVVLGEKKSSGGDDTHQNLFVGLSAVTVACFCSALAGVYFEKVLKKVSSDATQEPQASLWMRNIQMAFFCCIIALLQSCFQKPANPGMPYLHGFSAWAWILVMLQAGGGMLVAAVIKYADNVLKGLATGVSVVVSSVLSMILFGTPLGMQFNMGAVVILASVYFFSNPLPTFGKIKDDTESKDLLPK</sequence>
<evidence type="ECO:0000256" key="3">
    <source>
        <dbReference type="ARBA" id="ARBA00022989"/>
    </source>
</evidence>
<dbReference type="InParanoid" id="A0A1Z5K1X5"/>
<evidence type="ECO:0000313" key="6">
    <source>
        <dbReference type="EMBL" id="GAX20267.1"/>
    </source>
</evidence>
<dbReference type="PIRSF" id="PIRSF005799">
    <property type="entry name" value="UDP-gal_transpt"/>
    <property type="match status" value="1"/>
</dbReference>
<dbReference type="EMBL" id="BDSP01000146">
    <property type="protein sequence ID" value="GAX20267.1"/>
    <property type="molecule type" value="Genomic_DNA"/>
</dbReference>
<dbReference type="InterPro" id="IPR007271">
    <property type="entry name" value="Nuc_sug_transpt"/>
</dbReference>
<dbReference type="OrthoDB" id="408493at2759"/>
<dbReference type="Pfam" id="PF04142">
    <property type="entry name" value="Nuc_sug_transp"/>
    <property type="match status" value="1"/>
</dbReference>
<accession>A0A1Z5K1X5</accession>
<feature type="transmembrane region" description="Helical" evidence="5">
    <location>
        <begin position="136"/>
        <end position="157"/>
    </location>
</feature>
<dbReference type="InterPro" id="IPR037185">
    <property type="entry name" value="EmrE-like"/>
</dbReference>
<dbReference type="GO" id="GO:0015165">
    <property type="term" value="F:pyrimidine nucleotide-sugar transmembrane transporter activity"/>
    <property type="evidence" value="ECO:0007669"/>
    <property type="project" value="InterPro"/>
</dbReference>
<dbReference type="PANTHER" id="PTHR10231">
    <property type="entry name" value="NUCLEOTIDE-SUGAR TRANSMEMBRANE TRANSPORTER"/>
    <property type="match status" value="1"/>
</dbReference>
<evidence type="ECO:0000256" key="4">
    <source>
        <dbReference type="ARBA" id="ARBA00023136"/>
    </source>
</evidence>
<comment type="subcellular location">
    <subcellularLocation>
        <location evidence="1">Membrane</location>
        <topology evidence="1">Multi-pass membrane protein</topology>
    </subcellularLocation>
</comment>
<feature type="transmembrane region" description="Helical" evidence="5">
    <location>
        <begin position="300"/>
        <end position="320"/>
    </location>
</feature>
<organism evidence="6 7">
    <name type="scientific">Fistulifera solaris</name>
    <name type="common">Oleaginous diatom</name>
    <dbReference type="NCBI Taxonomy" id="1519565"/>
    <lineage>
        <taxon>Eukaryota</taxon>
        <taxon>Sar</taxon>
        <taxon>Stramenopiles</taxon>
        <taxon>Ochrophyta</taxon>
        <taxon>Bacillariophyta</taxon>
        <taxon>Bacillariophyceae</taxon>
        <taxon>Bacillariophycidae</taxon>
        <taxon>Naviculales</taxon>
        <taxon>Naviculaceae</taxon>
        <taxon>Fistulifera</taxon>
    </lineage>
</organism>
<keyword evidence="4 5" id="KW-0472">Membrane</keyword>
<keyword evidence="2 5" id="KW-0812">Transmembrane</keyword>
<reference evidence="6 7" key="1">
    <citation type="journal article" date="2015" name="Plant Cell">
        <title>Oil accumulation by the oleaginous diatom Fistulifera solaris as revealed by the genome and transcriptome.</title>
        <authorList>
            <person name="Tanaka T."/>
            <person name="Maeda Y."/>
            <person name="Veluchamy A."/>
            <person name="Tanaka M."/>
            <person name="Abida H."/>
            <person name="Marechal E."/>
            <person name="Bowler C."/>
            <person name="Muto M."/>
            <person name="Sunaga Y."/>
            <person name="Tanaka M."/>
            <person name="Yoshino T."/>
            <person name="Taniguchi T."/>
            <person name="Fukuda Y."/>
            <person name="Nemoto M."/>
            <person name="Matsumoto M."/>
            <person name="Wong P.S."/>
            <person name="Aburatani S."/>
            <person name="Fujibuchi W."/>
        </authorList>
    </citation>
    <scope>NUCLEOTIDE SEQUENCE [LARGE SCALE GENOMIC DNA]</scope>
    <source>
        <strain evidence="6 7">JPCC DA0580</strain>
    </source>
</reference>
<feature type="transmembrane region" description="Helical" evidence="5">
    <location>
        <begin position="236"/>
        <end position="253"/>
    </location>
</feature>
<dbReference type="AlphaFoldDB" id="A0A1Z5K1X5"/>
<feature type="transmembrane region" description="Helical" evidence="5">
    <location>
        <begin position="273"/>
        <end position="293"/>
    </location>
</feature>
<dbReference type="FunCoup" id="A0A1Z5K1X5">
    <property type="interactions" value="12"/>
</dbReference>
<dbReference type="GO" id="GO:0000139">
    <property type="term" value="C:Golgi membrane"/>
    <property type="evidence" value="ECO:0007669"/>
    <property type="project" value="InterPro"/>
</dbReference>
<protein>
    <recommendedName>
        <fullName evidence="8">Solute carrier family 35 (UDP-sugar transporter), member A1/2/3</fullName>
    </recommendedName>
</protein>
<feature type="transmembrane region" description="Helical" evidence="5">
    <location>
        <begin position="326"/>
        <end position="343"/>
    </location>
</feature>
<evidence type="ECO:0000313" key="7">
    <source>
        <dbReference type="Proteomes" id="UP000198406"/>
    </source>
</evidence>
<proteinExistence type="predicted"/>
<evidence type="ECO:0000256" key="5">
    <source>
        <dbReference type="SAM" id="Phobius"/>
    </source>
</evidence>
<dbReference type="NCBIfam" id="TIGR00803">
    <property type="entry name" value="nst"/>
    <property type="match status" value="1"/>
</dbReference>
<keyword evidence="3 5" id="KW-1133">Transmembrane helix</keyword>
<comment type="caution">
    <text evidence="6">The sequence shown here is derived from an EMBL/GenBank/DDBJ whole genome shotgun (WGS) entry which is preliminary data.</text>
</comment>
<feature type="transmembrane region" description="Helical" evidence="5">
    <location>
        <begin position="194"/>
        <end position="216"/>
    </location>
</feature>
<dbReference type="Proteomes" id="UP000198406">
    <property type="component" value="Unassembled WGS sequence"/>
</dbReference>
<dbReference type="SUPFAM" id="SSF103481">
    <property type="entry name" value="Multidrug resistance efflux transporter EmrE"/>
    <property type="match status" value="2"/>
</dbReference>
<gene>
    <name evidence="6" type="ORF">FisN_6Hh218</name>
</gene>
<keyword evidence="7" id="KW-1185">Reference proteome</keyword>
<name>A0A1Z5K1X5_FISSO</name>
<evidence type="ECO:0000256" key="2">
    <source>
        <dbReference type="ARBA" id="ARBA00022692"/>
    </source>
</evidence>
<feature type="transmembrane region" description="Helical" evidence="5">
    <location>
        <begin position="109"/>
        <end position="130"/>
    </location>
</feature>
<evidence type="ECO:0000256" key="1">
    <source>
        <dbReference type="ARBA" id="ARBA00004141"/>
    </source>
</evidence>
<evidence type="ECO:0008006" key="8">
    <source>
        <dbReference type="Google" id="ProtNLM"/>
    </source>
</evidence>